<name>A0A1G5DR85_9FIRM</name>
<evidence type="ECO:0000259" key="2">
    <source>
        <dbReference type="SMART" id="SM00849"/>
    </source>
</evidence>
<sequence length="301" mass="33428">MKKRLVAALTLIATIFTTSSCNNNSKVFQPGDDTAEEVYADEASKNLTPDPDSEITITAFKCGKADAFLLRTANHTVVIDTATDKKGDNFLELIDEQGIDTIDEMIITHFDKDHVGGADQIIRAKNVGKIYTTYLSKDSDDITEYYSALKEKGYKDLIVKDVFSFKEDGVVYTIYPPEAMNYKSSVSNNSSLAIKVQCADKTMLFTGDAEEERINELISTDGLECDVLKMPHHGRFKKNLDEFIKRVTPKYAIITASKKEHEDAETVNILDAEGVETYITRGGDITIKMNADGVTIEQSSK</sequence>
<dbReference type="InterPro" id="IPR035681">
    <property type="entry name" value="ComA-like_MBL"/>
</dbReference>
<keyword evidence="3" id="KW-0378">Hydrolase</keyword>
<dbReference type="Proteomes" id="UP000183047">
    <property type="component" value="Unassembled WGS sequence"/>
</dbReference>
<dbReference type="RefSeq" id="WP_074462228.1">
    <property type="nucleotide sequence ID" value="NZ_FMUR01000009.1"/>
</dbReference>
<reference evidence="4" key="1">
    <citation type="submission" date="2016-10" db="EMBL/GenBank/DDBJ databases">
        <authorList>
            <person name="Varghese N."/>
            <person name="Submissions S."/>
        </authorList>
    </citation>
    <scope>NUCLEOTIDE SEQUENCE [LARGE SCALE GENOMIC DNA]</scope>
    <source>
        <strain evidence="4">XBD2006</strain>
    </source>
</reference>
<dbReference type="PANTHER" id="PTHR30619:SF1">
    <property type="entry name" value="RECOMBINATION PROTEIN 2"/>
    <property type="match status" value="1"/>
</dbReference>
<dbReference type="PROSITE" id="PS51257">
    <property type="entry name" value="PROKAR_LIPOPROTEIN"/>
    <property type="match status" value="1"/>
</dbReference>
<dbReference type="InterPro" id="IPR001279">
    <property type="entry name" value="Metallo-B-lactamas"/>
</dbReference>
<evidence type="ECO:0000313" key="3">
    <source>
        <dbReference type="EMBL" id="SCY17117.1"/>
    </source>
</evidence>
<evidence type="ECO:0000256" key="1">
    <source>
        <dbReference type="SAM" id="SignalP"/>
    </source>
</evidence>
<feature type="signal peptide" evidence="1">
    <location>
        <begin position="1"/>
        <end position="20"/>
    </location>
</feature>
<keyword evidence="4" id="KW-1185">Reference proteome</keyword>
<evidence type="ECO:0000313" key="4">
    <source>
        <dbReference type="Proteomes" id="UP000183047"/>
    </source>
</evidence>
<dbReference type="AlphaFoldDB" id="A0A1G5DR85"/>
<dbReference type="Pfam" id="PF00753">
    <property type="entry name" value="Lactamase_B"/>
    <property type="match status" value="1"/>
</dbReference>
<protein>
    <submittedName>
        <fullName evidence="3">Metal-dependent hydrolase, beta-lactamase superfamily II</fullName>
    </submittedName>
</protein>
<dbReference type="EMBL" id="FMUR01000009">
    <property type="protein sequence ID" value="SCY17117.1"/>
    <property type="molecule type" value="Genomic_DNA"/>
</dbReference>
<dbReference type="SUPFAM" id="SSF56281">
    <property type="entry name" value="Metallo-hydrolase/oxidoreductase"/>
    <property type="match status" value="1"/>
</dbReference>
<gene>
    <name evidence="3" type="ORF">SAMN02910451_01604</name>
</gene>
<dbReference type="GO" id="GO:0016787">
    <property type="term" value="F:hydrolase activity"/>
    <property type="evidence" value="ECO:0007669"/>
    <property type="project" value="UniProtKB-KW"/>
</dbReference>
<feature type="chain" id="PRO_5038334819" evidence="1">
    <location>
        <begin position="21"/>
        <end position="301"/>
    </location>
</feature>
<dbReference type="CDD" id="cd07731">
    <property type="entry name" value="ComA-like_MBL-fold"/>
    <property type="match status" value="1"/>
</dbReference>
<dbReference type="SMART" id="SM00849">
    <property type="entry name" value="Lactamase_B"/>
    <property type="match status" value="1"/>
</dbReference>
<dbReference type="InterPro" id="IPR036866">
    <property type="entry name" value="RibonucZ/Hydroxyglut_hydro"/>
</dbReference>
<feature type="domain" description="Metallo-beta-lactamase" evidence="2">
    <location>
        <begin position="64"/>
        <end position="258"/>
    </location>
</feature>
<dbReference type="PANTHER" id="PTHR30619">
    <property type="entry name" value="DNA INTERNALIZATION/COMPETENCE PROTEIN COMEC/REC2"/>
    <property type="match status" value="1"/>
</dbReference>
<dbReference type="Gene3D" id="3.60.15.10">
    <property type="entry name" value="Ribonuclease Z/Hydroxyacylglutathione hydrolase-like"/>
    <property type="match status" value="1"/>
</dbReference>
<proteinExistence type="predicted"/>
<organism evidence="3 4">
    <name type="scientific">Butyrivibrio hungatei</name>
    <dbReference type="NCBI Taxonomy" id="185008"/>
    <lineage>
        <taxon>Bacteria</taxon>
        <taxon>Bacillati</taxon>
        <taxon>Bacillota</taxon>
        <taxon>Clostridia</taxon>
        <taxon>Lachnospirales</taxon>
        <taxon>Lachnospiraceae</taxon>
        <taxon>Butyrivibrio</taxon>
    </lineage>
</organism>
<dbReference type="InterPro" id="IPR052159">
    <property type="entry name" value="Competence_DNA_uptake"/>
</dbReference>
<dbReference type="OrthoDB" id="9783680at2"/>
<keyword evidence="1" id="KW-0732">Signal</keyword>
<accession>A0A1G5DR85</accession>